<dbReference type="Pfam" id="PF12796">
    <property type="entry name" value="Ank_2"/>
    <property type="match status" value="1"/>
</dbReference>
<dbReference type="PROSITE" id="PS50088">
    <property type="entry name" value="ANK_REPEAT"/>
    <property type="match status" value="2"/>
</dbReference>
<evidence type="ECO:0000256" key="2">
    <source>
        <dbReference type="ARBA" id="ARBA00023043"/>
    </source>
</evidence>
<dbReference type="InterPro" id="IPR036770">
    <property type="entry name" value="Ankyrin_rpt-contain_sf"/>
</dbReference>
<dbReference type="AlphaFoldDB" id="A0A978VTP9"/>
<evidence type="ECO:0000256" key="1">
    <source>
        <dbReference type="ARBA" id="ARBA00022737"/>
    </source>
</evidence>
<name>A0A978VTP9_ZIZJJ</name>
<dbReference type="GO" id="GO:0085020">
    <property type="term" value="P:protein K6-linked ubiquitination"/>
    <property type="evidence" value="ECO:0007669"/>
    <property type="project" value="TreeGrafter"/>
</dbReference>
<evidence type="ECO:0000313" key="4">
    <source>
        <dbReference type="EMBL" id="KAH7542194.1"/>
    </source>
</evidence>
<evidence type="ECO:0000313" key="5">
    <source>
        <dbReference type="Proteomes" id="UP000813462"/>
    </source>
</evidence>
<keyword evidence="2 3" id="KW-0040">ANK repeat</keyword>
<organism evidence="4 5">
    <name type="scientific">Ziziphus jujuba var. spinosa</name>
    <dbReference type="NCBI Taxonomy" id="714518"/>
    <lineage>
        <taxon>Eukaryota</taxon>
        <taxon>Viridiplantae</taxon>
        <taxon>Streptophyta</taxon>
        <taxon>Embryophyta</taxon>
        <taxon>Tracheophyta</taxon>
        <taxon>Spermatophyta</taxon>
        <taxon>Magnoliopsida</taxon>
        <taxon>eudicotyledons</taxon>
        <taxon>Gunneridae</taxon>
        <taxon>Pentapetalae</taxon>
        <taxon>rosids</taxon>
        <taxon>fabids</taxon>
        <taxon>Rosales</taxon>
        <taxon>Rhamnaceae</taxon>
        <taxon>Paliureae</taxon>
        <taxon>Ziziphus</taxon>
    </lineage>
</organism>
<gene>
    <name evidence="4" type="ORF">FEM48_Zijuj02G0047300</name>
</gene>
<accession>A0A978VTP9</accession>
<dbReference type="PANTHER" id="PTHR24171:SF8">
    <property type="entry name" value="BRCA1-ASSOCIATED RING DOMAIN PROTEIN 1"/>
    <property type="match status" value="1"/>
</dbReference>
<dbReference type="EMBL" id="JAEACU010000002">
    <property type="protein sequence ID" value="KAH7542194.1"/>
    <property type="molecule type" value="Genomic_DNA"/>
</dbReference>
<keyword evidence="1" id="KW-0677">Repeat</keyword>
<dbReference type="GO" id="GO:0004842">
    <property type="term" value="F:ubiquitin-protein transferase activity"/>
    <property type="evidence" value="ECO:0007669"/>
    <property type="project" value="TreeGrafter"/>
</dbReference>
<evidence type="ECO:0000256" key="3">
    <source>
        <dbReference type="PROSITE-ProRule" id="PRU00023"/>
    </source>
</evidence>
<dbReference type="PANTHER" id="PTHR24171">
    <property type="entry name" value="ANKYRIN REPEAT DOMAIN-CONTAINING PROTEIN 39-RELATED"/>
    <property type="match status" value="1"/>
</dbReference>
<dbReference type="PROSITE" id="PS50297">
    <property type="entry name" value="ANK_REP_REGION"/>
    <property type="match status" value="2"/>
</dbReference>
<dbReference type="SMART" id="SM00248">
    <property type="entry name" value="ANK"/>
    <property type="match status" value="3"/>
</dbReference>
<dbReference type="Proteomes" id="UP000813462">
    <property type="component" value="Unassembled WGS sequence"/>
</dbReference>
<reference evidence="4" key="1">
    <citation type="journal article" date="2021" name="Front. Plant Sci.">
        <title>Chromosome-Scale Genome Assembly for Chinese Sour Jujube and Insights Into Its Genome Evolution and Domestication Signature.</title>
        <authorList>
            <person name="Shen L.-Y."/>
            <person name="Luo H."/>
            <person name="Wang X.-L."/>
            <person name="Wang X.-M."/>
            <person name="Qiu X.-J."/>
            <person name="Liu H."/>
            <person name="Zhou S.-S."/>
            <person name="Jia K.-H."/>
            <person name="Nie S."/>
            <person name="Bao Y.-T."/>
            <person name="Zhang R.-G."/>
            <person name="Yun Q.-Z."/>
            <person name="Chai Y.-H."/>
            <person name="Lu J.-Y."/>
            <person name="Li Y."/>
            <person name="Zhao S.-W."/>
            <person name="Mao J.-F."/>
            <person name="Jia S.-G."/>
            <person name="Mao Y.-M."/>
        </authorList>
    </citation>
    <scope>NUCLEOTIDE SEQUENCE</scope>
    <source>
        <strain evidence="4">AT0</strain>
        <tissue evidence="4">Leaf</tissue>
    </source>
</reference>
<dbReference type="SUPFAM" id="SSF48403">
    <property type="entry name" value="Ankyrin repeat"/>
    <property type="match status" value="1"/>
</dbReference>
<comment type="caution">
    <text evidence="4">The sequence shown here is derived from an EMBL/GenBank/DDBJ whole genome shotgun (WGS) entry which is preliminary data.</text>
</comment>
<proteinExistence type="predicted"/>
<sequence length="232" mass="25340">MGAEPSQTEPSLSETTPENVEALLEVSLCLFLTFSESLYSFVFVCYLPHFMISKFGNSSLVEEMLMQCLENVQPSYASLTSLSVDLDGDVYFLQAARYDDLDDVKSLASAGVSLDSKDSLGRTGYEFTFWLNLLTSLHMASANGHLDVVEYLISRGVDLNASNVENNTPLHWACLNGHVEVVKKLIMAGANVSVLNSHERTPMDEAVSRGKMDVIDAINTAVAQLELTGVTV</sequence>
<feature type="repeat" description="ANK" evidence="3">
    <location>
        <begin position="165"/>
        <end position="197"/>
    </location>
</feature>
<protein>
    <submittedName>
        <fullName evidence="4">Uncharacterized protein</fullName>
    </submittedName>
</protein>
<dbReference type="InterPro" id="IPR002110">
    <property type="entry name" value="Ankyrin_rpt"/>
</dbReference>
<feature type="repeat" description="ANK" evidence="3">
    <location>
        <begin position="132"/>
        <end position="164"/>
    </location>
</feature>
<dbReference type="Gene3D" id="1.25.40.20">
    <property type="entry name" value="Ankyrin repeat-containing domain"/>
    <property type="match status" value="1"/>
</dbReference>